<dbReference type="EMBL" id="JARKIF010000007">
    <property type="protein sequence ID" value="KAJ7635030.1"/>
    <property type="molecule type" value="Genomic_DNA"/>
</dbReference>
<gene>
    <name evidence="1" type="ORF">FB45DRAFT_910543</name>
</gene>
<evidence type="ECO:0000313" key="2">
    <source>
        <dbReference type="Proteomes" id="UP001221142"/>
    </source>
</evidence>
<name>A0AAD7FS55_9AGAR</name>
<protein>
    <submittedName>
        <fullName evidence="1">Uncharacterized protein</fullName>
    </submittedName>
</protein>
<dbReference type="AlphaFoldDB" id="A0AAD7FS55"/>
<keyword evidence="2" id="KW-1185">Reference proteome</keyword>
<evidence type="ECO:0000313" key="1">
    <source>
        <dbReference type="EMBL" id="KAJ7635030.1"/>
    </source>
</evidence>
<proteinExistence type="predicted"/>
<accession>A0AAD7FS55</accession>
<reference evidence="1" key="1">
    <citation type="submission" date="2023-03" db="EMBL/GenBank/DDBJ databases">
        <title>Massive genome expansion in bonnet fungi (Mycena s.s.) driven by repeated elements and novel gene families across ecological guilds.</title>
        <authorList>
            <consortium name="Lawrence Berkeley National Laboratory"/>
            <person name="Harder C.B."/>
            <person name="Miyauchi S."/>
            <person name="Viragh M."/>
            <person name="Kuo A."/>
            <person name="Thoen E."/>
            <person name="Andreopoulos B."/>
            <person name="Lu D."/>
            <person name="Skrede I."/>
            <person name="Drula E."/>
            <person name="Henrissat B."/>
            <person name="Morin E."/>
            <person name="Kohler A."/>
            <person name="Barry K."/>
            <person name="LaButti K."/>
            <person name="Morin E."/>
            <person name="Salamov A."/>
            <person name="Lipzen A."/>
            <person name="Mereny Z."/>
            <person name="Hegedus B."/>
            <person name="Baldrian P."/>
            <person name="Stursova M."/>
            <person name="Weitz H."/>
            <person name="Taylor A."/>
            <person name="Grigoriev I.V."/>
            <person name="Nagy L.G."/>
            <person name="Martin F."/>
            <person name="Kauserud H."/>
        </authorList>
    </citation>
    <scope>NUCLEOTIDE SEQUENCE</scope>
    <source>
        <strain evidence="1">9284</strain>
    </source>
</reference>
<comment type="caution">
    <text evidence="1">The sequence shown here is derived from an EMBL/GenBank/DDBJ whole genome shotgun (WGS) entry which is preliminary data.</text>
</comment>
<organism evidence="1 2">
    <name type="scientific">Roridomyces roridus</name>
    <dbReference type="NCBI Taxonomy" id="1738132"/>
    <lineage>
        <taxon>Eukaryota</taxon>
        <taxon>Fungi</taxon>
        <taxon>Dikarya</taxon>
        <taxon>Basidiomycota</taxon>
        <taxon>Agaricomycotina</taxon>
        <taxon>Agaricomycetes</taxon>
        <taxon>Agaricomycetidae</taxon>
        <taxon>Agaricales</taxon>
        <taxon>Marasmiineae</taxon>
        <taxon>Mycenaceae</taxon>
        <taxon>Roridomyces</taxon>
    </lineage>
</organism>
<dbReference type="Proteomes" id="UP001221142">
    <property type="component" value="Unassembled WGS sequence"/>
</dbReference>
<sequence>MRARETRRTIATTQCRLTGLMLIGVFPPWTFGVRETVSGLVVTVAQSVPCFSVKISFHSAVTTEEGRKPNATSVRAVG</sequence>